<protein>
    <submittedName>
        <fullName evidence="1">Uncharacterized protein</fullName>
    </submittedName>
</protein>
<name>A0A7D7L1I1_CAMFE</name>
<proteinExistence type="predicted"/>
<accession>A0A7D7L1I1</accession>
<evidence type="ECO:0000313" key="1">
    <source>
        <dbReference type="EMBL" id="QMS69482.1"/>
    </source>
</evidence>
<gene>
    <name evidence="1" type="ORF">GZ984_009345</name>
</gene>
<reference evidence="1" key="1">
    <citation type="submission" date="2020-03" db="EMBL/GenBank/DDBJ databases">
        <authorList>
            <person name="Nadin-Davis S."/>
            <person name="Chmara J.T."/>
            <person name="Carillo C."/>
            <person name="Amoako K."/>
            <person name="Goji N."/>
            <person name="Duceppe M.-O."/>
            <person name="Devenish J."/>
        </authorList>
    </citation>
    <scope>NUCLEOTIDE SEQUENCE [LARGE SCALE GENOMIC DNA]</scope>
    <source>
        <plasmid evidence="1">pCFF_09A980_P1</plasmid>
    </source>
</reference>
<organism evidence="1">
    <name type="scientific">Campylobacter fetus</name>
    <dbReference type="NCBI Taxonomy" id="196"/>
    <lineage>
        <taxon>Bacteria</taxon>
        <taxon>Pseudomonadati</taxon>
        <taxon>Campylobacterota</taxon>
        <taxon>Epsilonproteobacteria</taxon>
        <taxon>Campylobacterales</taxon>
        <taxon>Campylobacteraceae</taxon>
        <taxon>Campylobacter</taxon>
    </lineage>
</organism>
<dbReference type="EMBL" id="CP059446">
    <property type="protein sequence ID" value="QMS69482.1"/>
    <property type="molecule type" value="Genomic_DNA"/>
</dbReference>
<dbReference type="AlphaFoldDB" id="A0A7D7L1I1"/>
<reference evidence="1" key="2">
    <citation type="journal article" date="2021" name="PeerJ">
        <title>A comparison of fourteen fully characterized mammalian-associated Campylobacter fetus isolates suggests that loss of defense mechanisms contribute to high genomic plasticity and subspecies evolution.</title>
        <authorList>
            <person name="Nadin-Davis S.A."/>
            <person name="Chmara J."/>
            <person name="Carrillo C.D."/>
            <person name="Amoako K."/>
            <person name="Goji N."/>
            <person name="Duceppe M.O."/>
            <person name="Devenish J."/>
        </authorList>
    </citation>
    <scope>NUCLEOTIDE SEQUENCE</scope>
    <source>
        <plasmid evidence="1">pCFF_09A980_P1</plasmid>
    </source>
</reference>
<keyword evidence="1" id="KW-0614">Plasmid</keyword>
<sequence length="116" mass="13708">MKKGEAKIEFFSNLEYLKKEFESGLVVSKFLYNKAKTNKNLKMSYKQFNKYFNETFKDTHNQSKIALKSKNNLNEYQSSTKDKKIKNEPLKLKIQTNSKNVFNAKFGKEFKESDIL</sequence>
<geneLocation type="plasmid" evidence="1">
    <name>pCFF_09A980_P1</name>
</geneLocation>
<dbReference type="RefSeq" id="WP_181913239.1">
    <property type="nucleotide sequence ID" value="NZ_CP059446.1"/>
</dbReference>